<reference evidence="2 3" key="1">
    <citation type="submission" date="2024-06" db="EMBL/GenBank/DDBJ databases">
        <title>The Natural Products Discovery Center: Release of the First 8490 Sequenced Strains for Exploring Actinobacteria Biosynthetic Diversity.</title>
        <authorList>
            <person name="Kalkreuter E."/>
            <person name="Kautsar S.A."/>
            <person name="Yang D."/>
            <person name="Bader C.D."/>
            <person name="Teijaro C.N."/>
            <person name="Fluegel L."/>
            <person name="Davis C.M."/>
            <person name="Simpson J.R."/>
            <person name="Lauterbach L."/>
            <person name="Steele A.D."/>
            <person name="Gui C."/>
            <person name="Meng S."/>
            <person name="Li G."/>
            <person name="Viehrig K."/>
            <person name="Ye F."/>
            <person name="Su P."/>
            <person name="Kiefer A.F."/>
            <person name="Nichols A."/>
            <person name="Cepeda A.J."/>
            <person name="Yan W."/>
            <person name="Fan B."/>
            <person name="Jiang Y."/>
            <person name="Adhikari A."/>
            <person name="Zheng C.-J."/>
            <person name="Schuster L."/>
            <person name="Cowan T.M."/>
            <person name="Smanski M.J."/>
            <person name="Chevrette M.G."/>
            <person name="De Carvalho L.P.S."/>
            <person name="Shen B."/>
        </authorList>
    </citation>
    <scope>NUCLEOTIDE SEQUENCE [LARGE SCALE GENOMIC DNA]</scope>
    <source>
        <strain evidence="2 3">NPDC019708</strain>
    </source>
</reference>
<feature type="region of interest" description="Disordered" evidence="1">
    <location>
        <begin position="172"/>
        <end position="197"/>
    </location>
</feature>
<dbReference type="GeneID" id="96244209"/>
<comment type="caution">
    <text evidence="2">The sequence shown here is derived from an EMBL/GenBank/DDBJ whole genome shotgun (WGS) entry which is preliminary data.</text>
</comment>
<dbReference type="InterPro" id="IPR028978">
    <property type="entry name" value="Chorismate_lyase_/UTRA_dom_sf"/>
</dbReference>
<evidence type="ECO:0000256" key="1">
    <source>
        <dbReference type="SAM" id="MobiDB-lite"/>
    </source>
</evidence>
<dbReference type="SUPFAM" id="SSF64288">
    <property type="entry name" value="Chorismate lyase-like"/>
    <property type="match status" value="1"/>
</dbReference>
<sequence>MTAAPLLPGPPGAVPPGGPGFRDPLTRTLLAHDGYTTPALEAIVDADLGVRVVCQHDTSAAGLPGTVLDALRLSGQDRVLVRRSRLVHGEVTVSVNYVVAARGRANTYGVDDLGSPIGRSLMSRGVAQRRRILRVGLARWPDGRLCAARAYVLHLDQPLCYIRETFNPGIVSPEHDSDHGEGLDWNDEPDSVCSGAE</sequence>
<proteinExistence type="predicted"/>
<evidence type="ECO:0000313" key="3">
    <source>
        <dbReference type="Proteomes" id="UP001550628"/>
    </source>
</evidence>
<gene>
    <name evidence="2" type="ORF">ABZ510_30675</name>
</gene>
<feature type="compositionally biased region" description="Basic and acidic residues" evidence="1">
    <location>
        <begin position="173"/>
        <end position="182"/>
    </location>
</feature>
<dbReference type="EMBL" id="JBEYBF010000034">
    <property type="protein sequence ID" value="MEU1956200.1"/>
    <property type="molecule type" value="Genomic_DNA"/>
</dbReference>
<evidence type="ECO:0008006" key="4">
    <source>
        <dbReference type="Google" id="ProtNLM"/>
    </source>
</evidence>
<evidence type="ECO:0000313" key="2">
    <source>
        <dbReference type="EMBL" id="MEU1956200.1"/>
    </source>
</evidence>
<feature type="compositionally biased region" description="Pro residues" evidence="1">
    <location>
        <begin position="7"/>
        <end position="18"/>
    </location>
</feature>
<dbReference type="RefSeq" id="WP_156059158.1">
    <property type="nucleotide sequence ID" value="NZ_JBEXYG010000005.1"/>
</dbReference>
<organism evidence="2 3">
    <name type="scientific">Nocardia rhamnosiphila</name>
    <dbReference type="NCBI Taxonomy" id="426716"/>
    <lineage>
        <taxon>Bacteria</taxon>
        <taxon>Bacillati</taxon>
        <taxon>Actinomycetota</taxon>
        <taxon>Actinomycetes</taxon>
        <taxon>Mycobacteriales</taxon>
        <taxon>Nocardiaceae</taxon>
        <taxon>Nocardia</taxon>
    </lineage>
</organism>
<accession>A0ABV2WZ80</accession>
<dbReference type="Gene3D" id="3.40.1410.10">
    <property type="entry name" value="Chorismate lyase-like"/>
    <property type="match status" value="1"/>
</dbReference>
<feature type="region of interest" description="Disordered" evidence="1">
    <location>
        <begin position="1"/>
        <end position="21"/>
    </location>
</feature>
<dbReference type="Proteomes" id="UP001550628">
    <property type="component" value="Unassembled WGS sequence"/>
</dbReference>
<keyword evidence="3" id="KW-1185">Reference proteome</keyword>
<protein>
    <recommendedName>
        <fullName evidence="4">DUF98 domain-containing protein</fullName>
    </recommendedName>
</protein>
<name>A0ABV2WZ80_9NOCA</name>